<dbReference type="AlphaFoldDB" id="A0A7W6GJV1"/>
<evidence type="ECO:0000313" key="1">
    <source>
        <dbReference type="EMBL" id="MBB3978406.1"/>
    </source>
</evidence>
<keyword evidence="2" id="KW-1185">Reference proteome</keyword>
<dbReference type="EMBL" id="JACIEE010000007">
    <property type="protein sequence ID" value="MBB3978406.1"/>
    <property type="molecule type" value="Genomic_DNA"/>
</dbReference>
<dbReference type="Proteomes" id="UP000574761">
    <property type="component" value="Unassembled WGS sequence"/>
</dbReference>
<comment type="caution">
    <text evidence="1">The sequence shown here is derived from an EMBL/GenBank/DDBJ whole genome shotgun (WGS) entry which is preliminary data.</text>
</comment>
<name>A0A7W6GJV1_9HYPH</name>
<evidence type="ECO:0000313" key="2">
    <source>
        <dbReference type="Proteomes" id="UP000574761"/>
    </source>
</evidence>
<proteinExistence type="predicted"/>
<reference evidence="1 2" key="1">
    <citation type="submission" date="2020-08" db="EMBL/GenBank/DDBJ databases">
        <title>Genomic Encyclopedia of Type Strains, Phase IV (KMG-IV): sequencing the most valuable type-strain genomes for metagenomic binning, comparative biology and taxonomic classification.</title>
        <authorList>
            <person name="Goeker M."/>
        </authorList>
    </citation>
    <scope>NUCLEOTIDE SEQUENCE [LARGE SCALE GENOMIC DNA]</scope>
    <source>
        <strain evidence="1 2">DSM 100211</strain>
    </source>
</reference>
<evidence type="ECO:0008006" key="3">
    <source>
        <dbReference type="Google" id="ProtNLM"/>
    </source>
</evidence>
<sequence length="85" mass="9485">MHDAIRSAFDTQGTVLLSIAEDAEVDLSFLQLVHAARLHAAAEGRTIALDRPAGGNLLSTLERAGFLFEADPRDREFWLHRKEQQ</sequence>
<protein>
    <recommendedName>
        <fullName evidence="3">STAS domain-containing protein</fullName>
    </recommendedName>
</protein>
<gene>
    <name evidence="1" type="ORF">GGQ64_003640</name>
</gene>
<organism evidence="1 2">
    <name type="scientific">Mycoplana azooxidifex</name>
    <dbReference type="NCBI Taxonomy" id="1636188"/>
    <lineage>
        <taxon>Bacteria</taxon>
        <taxon>Pseudomonadati</taxon>
        <taxon>Pseudomonadota</taxon>
        <taxon>Alphaproteobacteria</taxon>
        <taxon>Hyphomicrobiales</taxon>
        <taxon>Rhizobiaceae</taxon>
        <taxon>Mycoplana</taxon>
    </lineage>
</organism>
<accession>A0A7W6GJV1</accession>